<proteinExistence type="predicted"/>
<dbReference type="InterPro" id="IPR036864">
    <property type="entry name" value="Zn2-C6_fun-type_DNA-bd_sf"/>
</dbReference>
<dbReference type="CDD" id="cd00067">
    <property type="entry name" value="GAL4"/>
    <property type="match status" value="1"/>
</dbReference>
<organism evidence="3 4">
    <name type="scientific">Fusarium heterosporum</name>
    <dbReference type="NCBI Taxonomy" id="42747"/>
    <lineage>
        <taxon>Eukaryota</taxon>
        <taxon>Fungi</taxon>
        <taxon>Dikarya</taxon>
        <taxon>Ascomycota</taxon>
        <taxon>Pezizomycotina</taxon>
        <taxon>Sordariomycetes</taxon>
        <taxon>Hypocreomycetidae</taxon>
        <taxon>Hypocreales</taxon>
        <taxon>Nectriaceae</taxon>
        <taxon>Fusarium</taxon>
        <taxon>Fusarium heterosporum species complex</taxon>
    </lineage>
</organism>
<evidence type="ECO:0000313" key="3">
    <source>
        <dbReference type="EMBL" id="KAF5664980.1"/>
    </source>
</evidence>
<dbReference type="Pfam" id="PF00172">
    <property type="entry name" value="Zn_clus"/>
    <property type="match status" value="1"/>
</dbReference>
<reference evidence="3 4" key="1">
    <citation type="submission" date="2020-05" db="EMBL/GenBank/DDBJ databases">
        <title>Identification and distribution of gene clusters putatively required for synthesis of sphingolipid metabolism inhibitors in phylogenetically diverse species of the filamentous fungus Fusarium.</title>
        <authorList>
            <person name="Kim H.-S."/>
            <person name="Busman M."/>
            <person name="Brown D.W."/>
            <person name="Divon H."/>
            <person name="Uhlig S."/>
            <person name="Proctor R.H."/>
        </authorList>
    </citation>
    <scope>NUCLEOTIDE SEQUENCE [LARGE SCALE GENOMIC DNA]</scope>
    <source>
        <strain evidence="3 4">NRRL 20693</strain>
    </source>
</reference>
<comment type="caution">
    <text evidence="3">The sequence shown here is derived from an EMBL/GenBank/DDBJ whole genome shotgun (WGS) entry which is preliminary data.</text>
</comment>
<name>A0A8H5T9A4_FUSHE</name>
<accession>A0A8H5T9A4</accession>
<protein>
    <recommendedName>
        <fullName evidence="2">Zn(2)-C6 fungal-type domain-containing protein</fullName>
    </recommendedName>
</protein>
<dbReference type="InterPro" id="IPR053178">
    <property type="entry name" value="Osmoadaptation_assoc"/>
</dbReference>
<dbReference type="PROSITE" id="PS50048">
    <property type="entry name" value="ZN2_CY6_FUNGAL_2"/>
    <property type="match status" value="1"/>
</dbReference>
<keyword evidence="1" id="KW-0539">Nucleus</keyword>
<dbReference type="GO" id="GO:0008270">
    <property type="term" value="F:zinc ion binding"/>
    <property type="evidence" value="ECO:0007669"/>
    <property type="project" value="InterPro"/>
</dbReference>
<keyword evidence="4" id="KW-1185">Reference proteome</keyword>
<dbReference type="OrthoDB" id="5126878at2759"/>
<dbReference type="Proteomes" id="UP000567885">
    <property type="component" value="Unassembled WGS sequence"/>
</dbReference>
<dbReference type="InterPro" id="IPR001138">
    <property type="entry name" value="Zn2Cys6_DnaBD"/>
</dbReference>
<dbReference type="Gene3D" id="4.10.240.10">
    <property type="entry name" value="Zn(2)-C6 fungal-type DNA-binding domain"/>
    <property type="match status" value="1"/>
</dbReference>
<evidence type="ECO:0000256" key="1">
    <source>
        <dbReference type="ARBA" id="ARBA00023242"/>
    </source>
</evidence>
<gene>
    <name evidence="3" type="ORF">FHETE_6840</name>
</gene>
<dbReference type="PROSITE" id="PS00463">
    <property type="entry name" value="ZN2_CY6_FUNGAL_1"/>
    <property type="match status" value="1"/>
</dbReference>
<evidence type="ECO:0000259" key="2">
    <source>
        <dbReference type="PROSITE" id="PS50048"/>
    </source>
</evidence>
<dbReference type="EMBL" id="JAAGWQ010000129">
    <property type="protein sequence ID" value="KAF5664980.1"/>
    <property type="molecule type" value="Genomic_DNA"/>
</dbReference>
<dbReference type="SMART" id="SM00066">
    <property type="entry name" value="GAL4"/>
    <property type="match status" value="1"/>
</dbReference>
<sequence length="510" mass="57602">MVGVPGKSKACQACKKRRVKCDLTRPSCLRCSRAGITCRGYERSTLWVHRTQTQPNISALSVVQDARLQEQIQFTSELKDWIGLLRRMRTQVDASESYDVATFRRDALTISENIYFPGSRLKKAEEDLTPSSWLRAVCQMQRLSQTLDHSLVAFCAIQIRLSGEPDISYDETVHLYNIALSKIIAILDSPCVGISDESLASIVILSTCELFLFHASSSWNAHAQGISEILRYRAVADTITQSWSDLCRRLCIICVIQAMVQKHSLILEPHIWRQHIGPPTEPASFGGLLDLVINIPSVMADARSLAQVDKDYINRALQIDLLIQKFHELDHWRTLHHQYSWTQSQIPVYWSVPARAINPAEKNYEDKLFPFALVFSSIAAATTWIFASSMMLDILDTVILLCPGHIPNNSMLASIDHNLYDGAVSNVLHAVKVDADRLARLLCQTIEYCYRSENGTFGPQMTCYMQATLLRYFAHCGLTRELEWCRAISKMECPGTSFGIVLMQLRPLTV</sequence>
<feature type="domain" description="Zn(2)-C6 fungal-type" evidence="2">
    <location>
        <begin position="10"/>
        <end position="38"/>
    </location>
</feature>
<evidence type="ECO:0000313" key="4">
    <source>
        <dbReference type="Proteomes" id="UP000567885"/>
    </source>
</evidence>
<dbReference type="GO" id="GO:0000981">
    <property type="term" value="F:DNA-binding transcription factor activity, RNA polymerase II-specific"/>
    <property type="evidence" value="ECO:0007669"/>
    <property type="project" value="InterPro"/>
</dbReference>
<dbReference type="PANTHER" id="PTHR38111">
    <property type="entry name" value="ZN(2)-C6 FUNGAL-TYPE DOMAIN-CONTAINING PROTEIN-RELATED"/>
    <property type="match status" value="1"/>
</dbReference>
<dbReference type="SUPFAM" id="SSF57701">
    <property type="entry name" value="Zn2/Cys6 DNA-binding domain"/>
    <property type="match status" value="1"/>
</dbReference>
<dbReference type="AlphaFoldDB" id="A0A8H5T9A4"/>